<reference evidence="1" key="1">
    <citation type="submission" date="2014-11" db="EMBL/GenBank/DDBJ databases">
        <authorList>
            <person name="Amaro Gonzalez C."/>
        </authorList>
    </citation>
    <scope>NUCLEOTIDE SEQUENCE</scope>
</reference>
<dbReference type="EMBL" id="GBXM01086914">
    <property type="protein sequence ID" value="JAH21663.1"/>
    <property type="molecule type" value="Transcribed_RNA"/>
</dbReference>
<accession>A0A0E9QZZ8</accession>
<reference evidence="1" key="2">
    <citation type="journal article" date="2015" name="Fish Shellfish Immunol.">
        <title>Early steps in the European eel (Anguilla anguilla)-Vibrio vulnificus interaction in the gills: Role of the RtxA13 toxin.</title>
        <authorList>
            <person name="Callol A."/>
            <person name="Pajuelo D."/>
            <person name="Ebbesson L."/>
            <person name="Teles M."/>
            <person name="MacKenzie S."/>
            <person name="Amaro C."/>
        </authorList>
    </citation>
    <scope>NUCLEOTIDE SEQUENCE</scope>
</reference>
<sequence>MTYRQHFVHVRNSTSTTQVTCRTECGAVGKELRL</sequence>
<protein>
    <submittedName>
        <fullName evidence="1">Uncharacterized protein</fullName>
    </submittedName>
</protein>
<organism evidence="1">
    <name type="scientific">Anguilla anguilla</name>
    <name type="common">European freshwater eel</name>
    <name type="synonym">Muraena anguilla</name>
    <dbReference type="NCBI Taxonomy" id="7936"/>
    <lineage>
        <taxon>Eukaryota</taxon>
        <taxon>Metazoa</taxon>
        <taxon>Chordata</taxon>
        <taxon>Craniata</taxon>
        <taxon>Vertebrata</taxon>
        <taxon>Euteleostomi</taxon>
        <taxon>Actinopterygii</taxon>
        <taxon>Neopterygii</taxon>
        <taxon>Teleostei</taxon>
        <taxon>Anguilliformes</taxon>
        <taxon>Anguillidae</taxon>
        <taxon>Anguilla</taxon>
    </lineage>
</organism>
<name>A0A0E9QZZ8_ANGAN</name>
<evidence type="ECO:0000313" key="1">
    <source>
        <dbReference type="EMBL" id="JAH21663.1"/>
    </source>
</evidence>
<proteinExistence type="predicted"/>
<dbReference type="AlphaFoldDB" id="A0A0E9QZZ8"/>